<dbReference type="Proteomes" id="UP000626109">
    <property type="component" value="Unassembled WGS sequence"/>
</dbReference>
<evidence type="ECO:0000256" key="1">
    <source>
        <dbReference type="SAM" id="MobiDB-lite"/>
    </source>
</evidence>
<reference evidence="2" key="1">
    <citation type="submission" date="2021-02" db="EMBL/GenBank/DDBJ databases">
        <authorList>
            <person name="Dougan E. K."/>
            <person name="Rhodes N."/>
            <person name="Thang M."/>
            <person name="Chan C."/>
        </authorList>
    </citation>
    <scope>NUCLEOTIDE SEQUENCE</scope>
</reference>
<sequence length="286" mass="33035">MKLTTRQQELYKKGSGLRSLDHRFRRTVMSLDKRAKSGGYPGGYEDRYRMDYAYRKERLNQGLNFDSLREALLIEAGPRFDPNWRGGTGKSAAAYGNAVNPDHQAEYRVGQHDAWAVQRKKGAKGKGKRSVKIDNYEQKAWYDRLDLSPAERPEGENPHGQVANSASQWINDESQWTDYPDNSRRKSARLSWYDNTETPSSGSNATRWEQGQYRHDYDSNATASRRAREPLSENLEQQFQAIDWNQHFSGEAAPRGELVTQTFTRDVRYHFAEAEVKDEDDQPDWS</sequence>
<feature type="compositionally biased region" description="Polar residues" evidence="1">
    <location>
        <begin position="162"/>
        <end position="177"/>
    </location>
</feature>
<name>A0A813K7C4_POLGL</name>
<comment type="caution">
    <text evidence="2">The sequence shown here is derived from an EMBL/GenBank/DDBJ whole genome shotgun (WGS) entry which is preliminary data.</text>
</comment>
<organism evidence="2 3">
    <name type="scientific">Polarella glacialis</name>
    <name type="common">Dinoflagellate</name>
    <dbReference type="NCBI Taxonomy" id="89957"/>
    <lineage>
        <taxon>Eukaryota</taxon>
        <taxon>Sar</taxon>
        <taxon>Alveolata</taxon>
        <taxon>Dinophyceae</taxon>
        <taxon>Suessiales</taxon>
        <taxon>Suessiaceae</taxon>
        <taxon>Polarella</taxon>
    </lineage>
</organism>
<feature type="compositionally biased region" description="Polar residues" evidence="1">
    <location>
        <begin position="193"/>
        <end position="209"/>
    </location>
</feature>
<dbReference type="EMBL" id="CAJNNW010028542">
    <property type="protein sequence ID" value="CAE8696622.1"/>
    <property type="molecule type" value="Genomic_DNA"/>
</dbReference>
<protein>
    <submittedName>
        <fullName evidence="2">Uncharacterized protein</fullName>
    </submittedName>
</protein>
<evidence type="ECO:0000313" key="2">
    <source>
        <dbReference type="EMBL" id="CAE8696622.1"/>
    </source>
</evidence>
<evidence type="ECO:0000313" key="3">
    <source>
        <dbReference type="Proteomes" id="UP000626109"/>
    </source>
</evidence>
<gene>
    <name evidence="2" type="ORF">PGLA2088_LOCUS29912</name>
</gene>
<feature type="region of interest" description="Disordered" evidence="1">
    <location>
        <begin position="149"/>
        <end position="230"/>
    </location>
</feature>
<accession>A0A813K7C4</accession>
<dbReference type="AlphaFoldDB" id="A0A813K7C4"/>
<proteinExistence type="predicted"/>